<protein>
    <submittedName>
        <fullName evidence="1">Uncharacterized protein</fullName>
    </submittedName>
</protein>
<dbReference type="EMBL" id="BGPR01017077">
    <property type="protein sequence ID" value="GBN75044.1"/>
    <property type="molecule type" value="Genomic_DNA"/>
</dbReference>
<dbReference type="Proteomes" id="UP000499080">
    <property type="component" value="Unassembled WGS sequence"/>
</dbReference>
<name>A0A4Y2RH26_ARAVE</name>
<gene>
    <name evidence="1" type="ORF">AVEN_267476_1</name>
</gene>
<comment type="caution">
    <text evidence="1">The sequence shown here is derived from an EMBL/GenBank/DDBJ whole genome shotgun (WGS) entry which is preliminary data.</text>
</comment>
<keyword evidence="2" id="KW-1185">Reference proteome</keyword>
<evidence type="ECO:0000313" key="1">
    <source>
        <dbReference type="EMBL" id="GBN75044.1"/>
    </source>
</evidence>
<evidence type="ECO:0000313" key="2">
    <source>
        <dbReference type="Proteomes" id="UP000499080"/>
    </source>
</evidence>
<sequence length="67" mass="7660">MYKRCFPVSEDVLDQDMENFLAVQDSNQPDSRESTALQSLKVSSVWHQESVDRISADHESILFLSSL</sequence>
<dbReference type="AlphaFoldDB" id="A0A4Y2RH26"/>
<proteinExistence type="predicted"/>
<organism evidence="1 2">
    <name type="scientific">Araneus ventricosus</name>
    <name type="common">Orbweaver spider</name>
    <name type="synonym">Epeira ventricosa</name>
    <dbReference type="NCBI Taxonomy" id="182803"/>
    <lineage>
        <taxon>Eukaryota</taxon>
        <taxon>Metazoa</taxon>
        <taxon>Ecdysozoa</taxon>
        <taxon>Arthropoda</taxon>
        <taxon>Chelicerata</taxon>
        <taxon>Arachnida</taxon>
        <taxon>Araneae</taxon>
        <taxon>Araneomorphae</taxon>
        <taxon>Entelegynae</taxon>
        <taxon>Araneoidea</taxon>
        <taxon>Araneidae</taxon>
        <taxon>Araneus</taxon>
    </lineage>
</organism>
<reference evidence="1 2" key="1">
    <citation type="journal article" date="2019" name="Sci. Rep.">
        <title>Orb-weaving spider Araneus ventricosus genome elucidates the spidroin gene catalogue.</title>
        <authorList>
            <person name="Kono N."/>
            <person name="Nakamura H."/>
            <person name="Ohtoshi R."/>
            <person name="Moran D.A.P."/>
            <person name="Shinohara A."/>
            <person name="Yoshida Y."/>
            <person name="Fujiwara M."/>
            <person name="Mori M."/>
            <person name="Tomita M."/>
            <person name="Arakawa K."/>
        </authorList>
    </citation>
    <scope>NUCLEOTIDE SEQUENCE [LARGE SCALE GENOMIC DNA]</scope>
</reference>
<accession>A0A4Y2RH26</accession>